<dbReference type="AlphaFoldDB" id="A0AAP2XTJ6"/>
<evidence type="ECO:0000313" key="1">
    <source>
        <dbReference type="EMBL" id="MCQ5062505.1"/>
    </source>
</evidence>
<dbReference type="EMBL" id="JANGBO010000014">
    <property type="protein sequence ID" value="MCQ5062505.1"/>
    <property type="molecule type" value="Genomic_DNA"/>
</dbReference>
<gene>
    <name evidence="1" type="ORF">NE542_11835</name>
</gene>
<comment type="caution">
    <text evidence="1">The sequence shown here is derived from an EMBL/GenBank/DDBJ whole genome shotgun (WGS) entry which is preliminary data.</text>
</comment>
<organism evidence="1 2">
    <name type="scientific">Faecalibacillus intestinalis</name>
    <dbReference type="NCBI Taxonomy" id="1982626"/>
    <lineage>
        <taxon>Bacteria</taxon>
        <taxon>Bacillati</taxon>
        <taxon>Bacillota</taxon>
        <taxon>Erysipelotrichia</taxon>
        <taxon>Erysipelotrichales</taxon>
        <taxon>Coprobacillaceae</taxon>
        <taxon>Faecalibacillus</taxon>
    </lineage>
</organism>
<dbReference type="RefSeq" id="WP_117347795.1">
    <property type="nucleotide sequence ID" value="NZ_AP031432.1"/>
</dbReference>
<sequence length="90" mass="10935">MPSIQKQISLIFNKKKQQIFVDYFTYQRIRTQVFNYPKKYQNNFTYYIDLDNNLYEITVENHEPIIHNKITNYESILDALEIKFHKGGPK</sequence>
<proteinExistence type="predicted"/>
<accession>A0AAP2XTJ6</accession>
<name>A0AAP2XTJ6_9FIRM</name>
<reference evidence="1" key="1">
    <citation type="submission" date="2022-06" db="EMBL/GenBank/DDBJ databases">
        <title>Isolation of gut microbiota from human fecal samples.</title>
        <authorList>
            <person name="Pamer E.G."/>
            <person name="Barat B."/>
            <person name="Waligurski E."/>
            <person name="Medina S."/>
            <person name="Paddock L."/>
            <person name="Mostad J."/>
        </authorList>
    </citation>
    <scope>NUCLEOTIDE SEQUENCE</scope>
    <source>
        <strain evidence="1">DFI.6.24</strain>
    </source>
</reference>
<protein>
    <submittedName>
        <fullName evidence="1">Uncharacterized protein</fullName>
    </submittedName>
</protein>
<dbReference type="Proteomes" id="UP001204814">
    <property type="component" value="Unassembled WGS sequence"/>
</dbReference>
<evidence type="ECO:0000313" key="2">
    <source>
        <dbReference type="Proteomes" id="UP001204814"/>
    </source>
</evidence>